<dbReference type="Pfam" id="PF00535">
    <property type="entry name" value="Glycos_transf_2"/>
    <property type="match status" value="1"/>
</dbReference>
<protein>
    <submittedName>
        <fullName evidence="3">Glycosyl transferase, family 2</fullName>
    </submittedName>
</protein>
<gene>
    <name evidence="3" type="ORF">CARN2_2052</name>
</gene>
<dbReference type="InterPro" id="IPR029044">
    <property type="entry name" value="Nucleotide-diphossugar_trans"/>
</dbReference>
<feature type="compositionally biased region" description="Basic and acidic residues" evidence="1">
    <location>
        <begin position="299"/>
        <end position="308"/>
    </location>
</feature>
<feature type="domain" description="Glycosyltransferase 2-like" evidence="2">
    <location>
        <begin position="3"/>
        <end position="125"/>
    </location>
</feature>
<comment type="caution">
    <text evidence="3">The sequence shown here is derived from an EMBL/GenBank/DDBJ whole genome shotgun (WGS) entry which is preliminary data.</text>
</comment>
<proteinExistence type="predicted"/>
<dbReference type="AlphaFoldDB" id="E6PLI4"/>
<dbReference type="SUPFAM" id="SSF53448">
    <property type="entry name" value="Nucleotide-diphospho-sugar transferases"/>
    <property type="match status" value="1"/>
</dbReference>
<keyword evidence="3" id="KW-0808">Transferase</keyword>
<dbReference type="InterPro" id="IPR001173">
    <property type="entry name" value="Glyco_trans_2-like"/>
</dbReference>
<dbReference type="EMBL" id="CABM01000011">
    <property type="protein sequence ID" value="CBH95785.1"/>
    <property type="molecule type" value="Genomic_DNA"/>
</dbReference>
<evidence type="ECO:0000259" key="2">
    <source>
        <dbReference type="Pfam" id="PF00535"/>
    </source>
</evidence>
<dbReference type="PANTHER" id="PTHR43179">
    <property type="entry name" value="RHAMNOSYLTRANSFERASE WBBL"/>
    <property type="match status" value="1"/>
</dbReference>
<accession>E6PLI4</accession>
<reference evidence="3" key="1">
    <citation type="submission" date="2009-10" db="EMBL/GenBank/DDBJ databases">
        <title>Diversity of trophic interactions inside an arsenic-rich microbial ecosystem.</title>
        <authorList>
            <person name="Bertin P.N."/>
            <person name="Heinrich-Salmeron A."/>
            <person name="Pelletier E."/>
            <person name="Goulhen-Chollet F."/>
            <person name="Arsene-Ploetze F."/>
            <person name="Gallien S."/>
            <person name="Calteau A."/>
            <person name="Vallenet D."/>
            <person name="Casiot C."/>
            <person name="Chane-Woon-Ming B."/>
            <person name="Giloteaux L."/>
            <person name="Barakat M."/>
            <person name="Bonnefoy V."/>
            <person name="Bruneel O."/>
            <person name="Chandler M."/>
            <person name="Cleiss J."/>
            <person name="Duran R."/>
            <person name="Elbaz-Poulichet F."/>
            <person name="Fonknechten N."/>
            <person name="Lauga B."/>
            <person name="Mornico D."/>
            <person name="Ortet P."/>
            <person name="Schaeffer C."/>
            <person name="Siguier P."/>
            <person name="Alexander Thil Smith A."/>
            <person name="Van Dorsselaer A."/>
            <person name="Weissenbach J."/>
            <person name="Medigue C."/>
            <person name="Le Paslier D."/>
        </authorList>
    </citation>
    <scope>NUCLEOTIDE SEQUENCE</scope>
</reference>
<dbReference type="Gene3D" id="3.90.550.10">
    <property type="entry name" value="Spore Coat Polysaccharide Biosynthesis Protein SpsA, Chain A"/>
    <property type="match status" value="1"/>
</dbReference>
<evidence type="ECO:0000256" key="1">
    <source>
        <dbReference type="SAM" id="MobiDB-lite"/>
    </source>
</evidence>
<organism evidence="3">
    <name type="scientific">mine drainage metagenome</name>
    <dbReference type="NCBI Taxonomy" id="410659"/>
    <lineage>
        <taxon>unclassified sequences</taxon>
        <taxon>metagenomes</taxon>
        <taxon>ecological metagenomes</taxon>
    </lineage>
</organism>
<dbReference type="PANTHER" id="PTHR43179:SF7">
    <property type="entry name" value="RHAMNOSYLTRANSFERASE WBBL"/>
    <property type="match status" value="1"/>
</dbReference>
<dbReference type="GO" id="GO:0016740">
    <property type="term" value="F:transferase activity"/>
    <property type="evidence" value="ECO:0007669"/>
    <property type="project" value="UniProtKB-KW"/>
</dbReference>
<feature type="region of interest" description="Disordered" evidence="1">
    <location>
        <begin position="287"/>
        <end position="308"/>
    </location>
</feature>
<evidence type="ECO:0000313" key="3">
    <source>
        <dbReference type="EMBL" id="CBH95785.1"/>
    </source>
</evidence>
<name>E6PLI4_9ZZZZ</name>
<dbReference type="CDD" id="cd00761">
    <property type="entry name" value="Glyco_tranf_GTA_type"/>
    <property type="match status" value="1"/>
</dbReference>
<sequence length="308" mass="34316">MFSILIPTWNNLPYLQLCLDSIRRHSCMEHDILVHVNDGSDGTLEWVRDQGIAHTHSTSNVGICLAVNQLASMATRQWLVYLNDDMVCCPGWDAALINAIDRQPHDLVYLSPTIIEPRSTVNPLTIVQDFGSTAETFNEAAMVEQFASDPRGDRLGQASPVSVVSKRWWHMVGGYSIEFSPGMGSEDDLMMKFWVAGCRHYAVIGDSRIYHFACRSTGRVRRNHGARTFVTKWGVTQGDFKRRSLLPSAIPQVPAQPMPQPTPMGRLKRAVYGLAGNFPLGDLSAWDATPGQHIPPKQVSKEKFPDAK</sequence>